<dbReference type="InterPro" id="IPR029058">
    <property type="entry name" value="AB_hydrolase_fold"/>
</dbReference>
<dbReference type="AlphaFoldDB" id="A0A5C4T823"/>
<dbReference type="SUPFAM" id="SSF53474">
    <property type="entry name" value="alpha/beta-Hydrolases"/>
    <property type="match status" value="2"/>
</dbReference>
<accession>A0A5C4T823</accession>
<proteinExistence type="predicted"/>
<dbReference type="Gene3D" id="3.40.50.1820">
    <property type="entry name" value="alpha/beta hydrolase"/>
    <property type="match status" value="2"/>
</dbReference>
<dbReference type="Proteomes" id="UP000307943">
    <property type="component" value="Unassembled WGS sequence"/>
</dbReference>
<evidence type="ECO:0000313" key="3">
    <source>
        <dbReference type="Proteomes" id="UP000307943"/>
    </source>
</evidence>
<dbReference type="PANTHER" id="PTHR22946:SF8">
    <property type="entry name" value="ACETYL XYLAN ESTERASE DOMAIN-CONTAINING PROTEIN"/>
    <property type="match status" value="1"/>
</dbReference>
<protein>
    <recommendedName>
        <fullName evidence="1">Acetyl xylan esterase domain-containing protein</fullName>
    </recommendedName>
</protein>
<name>A0A5C4T823_9BACL</name>
<dbReference type="InterPro" id="IPR008391">
    <property type="entry name" value="AXE1_dom"/>
</dbReference>
<dbReference type="InterPro" id="IPR050261">
    <property type="entry name" value="FrsA_esterase"/>
</dbReference>
<evidence type="ECO:0000259" key="1">
    <source>
        <dbReference type="Pfam" id="PF05448"/>
    </source>
</evidence>
<dbReference type="Pfam" id="PF05448">
    <property type="entry name" value="AXE1"/>
    <property type="match status" value="1"/>
</dbReference>
<organism evidence="2 3">
    <name type="scientific">Paenibacillus hemerocallicola</name>
    <dbReference type="NCBI Taxonomy" id="1172614"/>
    <lineage>
        <taxon>Bacteria</taxon>
        <taxon>Bacillati</taxon>
        <taxon>Bacillota</taxon>
        <taxon>Bacilli</taxon>
        <taxon>Bacillales</taxon>
        <taxon>Paenibacillaceae</taxon>
        <taxon>Paenibacillus</taxon>
    </lineage>
</organism>
<dbReference type="OrthoDB" id="108903at2"/>
<sequence length="645" mass="71914">MHMKSYLLKIATEMTERTLPGFASPADLEIWRKRRQKQFLEMMGLDRYLERPRTPLNVKVTGTVRCDGFRIDKLSYESLPGLYVAAHLYIPDRLERPAPGIVYLCGHHEKQKIHYQDHPRHFAKLGFVSLAIDTIQFGEVRGMHHGTYSHGLFNWVSKGYTPAATETWNAMRALDLLEGLGEVDGERLGVTGHSGGGAISWWTTCADDRIKAMANSSGTGHLASHIRERTLDLHCDCNFPNNPSGWSLIEMYALAAPRPVLIVAPDRDRVFRIESIRYAYERLRDVYREAGAEDRLRLLAFRAPHMYTPESRKTIFSWFLTHLAGKPTAPEEAADIDGIRLPEEQLLVFGGSPPADDRSVTVQDWFIPAPASVAPDTPERLETEKRRLIERLRRDCFAAFPESPEPLGTVWEQEHMDAADNWFRQFTFASEDNWRLWGEIRGRGHHADAPGPAAVCLRMPGDGKGTASWGSLKGLSPDVWFRARIDPRGTGDTAWGSELNWHIRRAAAAAGRTIASMRVWDALRGLAAVRGMPEVDPDRIVLAGKGEMAVVALYAALLDGRVAAVVLEEPPETLDAPGDPEGFGPANELIGALRHADLPQVAAMLWPTKLVFVGSRPDGYAWTEDVYRSLGTLGHIVEAADLSEL</sequence>
<comment type="caution">
    <text evidence="2">The sequence shown here is derived from an EMBL/GenBank/DDBJ whole genome shotgun (WGS) entry which is preliminary data.</text>
</comment>
<reference evidence="2 3" key="1">
    <citation type="submission" date="2019-05" db="EMBL/GenBank/DDBJ databases">
        <title>We sequenced the genome of Paenibacillus hemerocallicola KCTC 33185 for further insight into its adaptation and study the phylogeny of Paenibacillus.</title>
        <authorList>
            <person name="Narsing Rao M.P."/>
        </authorList>
    </citation>
    <scope>NUCLEOTIDE SEQUENCE [LARGE SCALE GENOMIC DNA]</scope>
    <source>
        <strain evidence="2 3">KCTC 33185</strain>
    </source>
</reference>
<feature type="domain" description="Acetyl xylan esterase" evidence="1">
    <location>
        <begin position="70"/>
        <end position="214"/>
    </location>
</feature>
<dbReference type="PANTHER" id="PTHR22946">
    <property type="entry name" value="DIENELACTONE HYDROLASE DOMAIN-CONTAINING PROTEIN-RELATED"/>
    <property type="match status" value="1"/>
</dbReference>
<gene>
    <name evidence="2" type="ORF">FE784_17250</name>
</gene>
<evidence type="ECO:0000313" key="2">
    <source>
        <dbReference type="EMBL" id="TNJ64946.1"/>
    </source>
</evidence>
<dbReference type="EMBL" id="VDCQ01000023">
    <property type="protein sequence ID" value="TNJ64946.1"/>
    <property type="molecule type" value="Genomic_DNA"/>
</dbReference>
<keyword evidence="3" id="KW-1185">Reference proteome</keyword>